<dbReference type="CDD" id="cd07821">
    <property type="entry name" value="PYR_PYL_RCAR_like"/>
    <property type="match status" value="1"/>
</dbReference>
<dbReference type="SUPFAM" id="SSF55961">
    <property type="entry name" value="Bet v1-like"/>
    <property type="match status" value="1"/>
</dbReference>
<dbReference type="Pfam" id="PF10604">
    <property type="entry name" value="Polyketide_cyc2"/>
    <property type="match status" value="1"/>
</dbReference>
<protein>
    <submittedName>
        <fullName evidence="1">SRPBCC family protein</fullName>
    </submittedName>
</protein>
<proteinExistence type="predicted"/>
<sequence>MARRLRPVGLDFAEVAPVRHVFTAEVAAAPEAVYRALAEQVEGWPRWFKAITLARPTDGGAGREIRLAGGVRFHETVMAKDPGQRYAYRVDETNAPGMRALLEEWLLTPSGTGTRVRWTFATDGPAPFRLALAAARPALGRSFRSAVRALDARLATDRPAGNC</sequence>
<dbReference type="EMBL" id="CP108057">
    <property type="protein sequence ID" value="WUO49780.1"/>
    <property type="molecule type" value="Genomic_DNA"/>
</dbReference>
<dbReference type="RefSeq" id="WP_328776890.1">
    <property type="nucleotide sequence ID" value="NZ_CP108057.1"/>
</dbReference>
<gene>
    <name evidence="1" type="ORF">OHU17_30315</name>
</gene>
<dbReference type="Proteomes" id="UP001432075">
    <property type="component" value="Chromosome"/>
</dbReference>
<reference evidence="1" key="1">
    <citation type="submission" date="2022-10" db="EMBL/GenBank/DDBJ databases">
        <title>The complete genomes of actinobacterial strains from the NBC collection.</title>
        <authorList>
            <person name="Joergensen T.S."/>
            <person name="Alvarez Arevalo M."/>
            <person name="Sterndorff E.B."/>
            <person name="Faurdal D."/>
            <person name="Vuksanovic O."/>
            <person name="Mourched A.-S."/>
            <person name="Charusanti P."/>
            <person name="Shaw S."/>
            <person name="Blin K."/>
            <person name="Weber T."/>
        </authorList>
    </citation>
    <scope>NUCLEOTIDE SEQUENCE</scope>
    <source>
        <strain evidence="1">NBC_00283</strain>
    </source>
</reference>
<keyword evidence="2" id="KW-1185">Reference proteome</keyword>
<name>A0ABZ1RSJ5_9ACTN</name>
<accession>A0ABZ1RSJ5</accession>
<dbReference type="InterPro" id="IPR023393">
    <property type="entry name" value="START-like_dom_sf"/>
</dbReference>
<dbReference type="InterPro" id="IPR019587">
    <property type="entry name" value="Polyketide_cyclase/dehydratase"/>
</dbReference>
<dbReference type="Gene3D" id="3.30.530.20">
    <property type="match status" value="1"/>
</dbReference>
<evidence type="ECO:0000313" key="2">
    <source>
        <dbReference type="Proteomes" id="UP001432075"/>
    </source>
</evidence>
<evidence type="ECO:0000313" key="1">
    <source>
        <dbReference type="EMBL" id="WUO49780.1"/>
    </source>
</evidence>
<organism evidence="1 2">
    <name type="scientific">Streptomyces goshikiensis</name>
    <dbReference type="NCBI Taxonomy" id="1942"/>
    <lineage>
        <taxon>Bacteria</taxon>
        <taxon>Bacillati</taxon>
        <taxon>Actinomycetota</taxon>
        <taxon>Actinomycetes</taxon>
        <taxon>Kitasatosporales</taxon>
        <taxon>Streptomycetaceae</taxon>
        <taxon>Streptomyces</taxon>
    </lineage>
</organism>